<organism evidence="6 7">
    <name type="scientific">Candidatus Thalassospirochaeta sargassi</name>
    <dbReference type="NCBI Taxonomy" id="3119039"/>
    <lineage>
        <taxon>Bacteria</taxon>
        <taxon>Pseudomonadati</taxon>
        <taxon>Spirochaetota</taxon>
        <taxon>Spirochaetia</taxon>
        <taxon>Spirochaetales</taxon>
        <taxon>Spirochaetaceae</taxon>
        <taxon>Candidatus Thalassospirochaeta</taxon>
    </lineage>
</organism>
<dbReference type="PANTHER" id="PTHR30146:SF148">
    <property type="entry name" value="HTH-TYPE TRANSCRIPTIONAL REPRESSOR PURR-RELATED"/>
    <property type="match status" value="1"/>
</dbReference>
<dbReference type="GO" id="GO:0003700">
    <property type="term" value="F:DNA-binding transcription factor activity"/>
    <property type="evidence" value="ECO:0007669"/>
    <property type="project" value="TreeGrafter"/>
</dbReference>
<dbReference type="InterPro" id="IPR046335">
    <property type="entry name" value="LacI/GalR-like_sensor"/>
</dbReference>
<evidence type="ECO:0000256" key="4">
    <source>
        <dbReference type="ARBA" id="ARBA00023163"/>
    </source>
</evidence>
<evidence type="ECO:0000256" key="1">
    <source>
        <dbReference type="ARBA" id="ARBA00022491"/>
    </source>
</evidence>
<gene>
    <name evidence="6" type="ORF">PQJ61_11155</name>
</gene>
<keyword evidence="3 6" id="KW-0238">DNA-binding</keyword>
<dbReference type="PANTHER" id="PTHR30146">
    <property type="entry name" value="LACI-RELATED TRANSCRIPTIONAL REPRESSOR"/>
    <property type="match status" value="1"/>
</dbReference>
<evidence type="ECO:0000313" key="6">
    <source>
        <dbReference type="EMBL" id="MDC7227308.1"/>
    </source>
</evidence>
<name>A0AAJ1IDG3_9SPIO</name>
<dbReference type="CDD" id="cd06267">
    <property type="entry name" value="PBP1_LacI_sugar_binding-like"/>
    <property type="match status" value="1"/>
</dbReference>
<keyword evidence="1" id="KW-0678">Repressor</keyword>
<dbReference type="GO" id="GO:0000976">
    <property type="term" value="F:transcription cis-regulatory region binding"/>
    <property type="evidence" value="ECO:0007669"/>
    <property type="project" value="TreeGrafter"/>
</dbReference>
<evidence type="ECO:0000313" key="7">
    <source>
        <dbReference type="Proteomes" id="UP001221217"/>
    </source>
</evidence>
<dbReference type="InterPro" id="IPR010982">
    <property type="entry name" value="Lambda_DNA-bd_dom_sf"/>
</dbReference>
<dbReference type="CDD" id="cd01392">
    <property type="entry name" value="HTH_LacI"/>
    <property type="match status" value="1"/>
</dbReference>
<dbReference type="Proteomes" id="UP001221217">
    <property type="component" value="Unassembled WGS sequence"/>
</dbReference>
<dbReference type="Gene3D" id="1.10.260.40">
    <property type="entry name" value="lambda repressor-like DNA-binding domains"/>
    <property type="match status" value="1"/>
</dbReference>
<dbReference type="Pfam" id="PF00356">
    <property type="entry name" value="LacI"/>
    <property type="match status" value="1"/>
</dbReference>
<evidence type="ECO:0000256" key="2">
    <source>
        <dbReference type="ARBA" id="ARBA00023015"/>
    </source>
</evidence>
<evidence type="ECO:0000259" key="5">
    <source>
        <dbReference type="PROSITE" id="PS50932"/>
    </source>
</evidence>
<evidence type="ECO:0000256" key="3">
    <source>
        <dbReference type="ARBA" id="ARBA00023125"/>
    </source>
</evidence>
<protein>
    <submittedName>
        <fullName evidence="6">LacI family DNA-binding transcriptional regulator</fullName>
    </submittedName>
</protein>
<feature type="domain" description="HTH lacI-type" evidence="5">
    <location>
        <begin position="2"/>
        <end position="56"/>
    </location>
</feature>
<dbReference type="InterPro" id="IPR000843">
    <property type="entry name" value="HTH_LacI"/>
</dbReference>
<keyword evidence="2" id="KW-0805">Transcription regulation</keyword>
<reference evidence="6 7" key="1">
    <citation type="submission" date="2022-12" db="EMBL/GenBank/DDBJ databases">
        <title>Metagenome assembled genome from gulf of manar.</title>
        <authorList>
            <person name="Kohli P."/>
            <person name="Pk S."/>
            <person name="Venkata Ramana C."/>
            <person name="Sasikala C."/>
        </authorList>
    </citation>
    <scope>NUCLEOTIDE SEQUENCE [LARGE SCALE GENOMIC DNA]</scope>
    <source>
        <strain evidence="6">JB008</strain>
    </source>
</reference>
<accession>A0AAJ1IDG3</accession>
<comment type="caution">
    <text evidence="6">The sequence shown here is derived from an EMBL/GenBank/DDBJ whole genome shotgun (WGS) entry which is preliminary data.</text>
</comment>
<dbReference type="SMART" id="SM00354">
    <property type="entry name" value="HTH_LACI"/>
    <property type="match status" value="1"/>
</dbReference>
<dbReference type="PROSITE" id="PS50932">
    <property type="entry name" value="HTH_LACI_2"/>
    <property type="match status" value="1"/>
</dbReference>
<dbReference type="AlphaFoldDB" id="A0AAJ1IDG3"/>
<sequence>MPSQSDVAKLANVSFMTVSRVINGKENVKEETRQKVLKAIEELGYYPNAAARALNNNKTDGIGIVIPHAEFMNVAPYFLDLISSLERNIDKMGYHLVFKLPSSFKSASDYSQLYKERKVDGVIVLAPSVDQWLMKKLITDNVPSVVVYSRDEELDINYIDADNLKGAKEAVNYLISLGHKRIGMVTGSTTLICGRDRIDGYTEALKDNKIDVDKRLVYYGNWHPESGVRAFNYFFGLKDPPTAIFCANDHMALGIMRQAGLNKLKIPRDLSIFGYNDITYSGYLTPPLSTMKQPLEEIGEKAVDILIKTIENPDRPKEKIMLDTKFIKRDSCSFPRENIHIKLRPEDPLEQPELRIGVVYPHPDLNPKPDH</sequence>
<dbReference type="EMBL" id="JAQQAL010000024">
    <property type="protein sequence ID" value="MDC7227308.1"/>
    <property type="molecule type" value="Genomic_DNA"/>
</dbReference>
<dbReference type="InterPro" id="IPR028082">
    <property type="entry name" value="Peripla_BP_I"/>
</dbReference>
<keyword evidence="4" id="KW-0804">Transcription</keyword>
<proteinExistence type="predicted"/>
<dbReference type="SUPFAM" id="SSF53822">
    <property type="entry name" value="Periplasmic binding protein-like I"/>
    <property type="match status" value="1"/>
</dbReference>
<dbReference type="Gene3D" id="3.40.50.2300">
    <property type="match status" value="2"/>
</dbReference>
<dbReference type="Pfam" id="PF13377">
    <property type="entry name" value="Peripla_BP_3"/>
    <property type="match status" value="1"/>
</dbReference>
<dbReference type="FunFam" id="1.10.260.40:FF:000002">
    <property type="entry name" value="HTH-type transcriptional repressor PurR"/>
    <property type="match status" value="1"/>
</dbReference>
<dbReference type="SUPFAM" id="SSF47413">
    <property type="entry name" value="lambda repressor-like DNA-binding domains"/>
    <property type="match status" value="1"/>
</dbReference>